<comment type="caution">
    <text evidence="3">The sequence shown here is derived from an EMBL/GenBank/DDBJ whole genome shotgun (WGS) entry which is preliminary data.</text>
</comment>
<dbReference type="OrthoDB" id="1551288at2"/>
<dbReference type="Proteomes" id="UP000560000">
    <property type="component" value="Unassembled WGS sequence"/>
</dbReference>
<reference evidence="3 5" key="1">
    <citation type="submission" date="2014-09" db="EMBL/GenBank/DDBJ databases">
        <title>Xanthomonadaceae 3.5X direct submission.</title>
        <authorList>
            <person name="Fang T."/>
            <person name="Wang H."/>
        </authorList>
    </citation>
    <scope>NUCLEOTIDE SEQUENCE [LARGE SCALE GENOMIC DNA]</scope>
    <source>
        <strain evidence="3 5">3.5X</strain>
    </source>
</reference>
<dbReference type="HOGENOM" id="CLU_152410_1_0_6"/>
<feature type="signal peptide" evidence="2">
    <location>
        <begin position="1"/>
        <end position="28"/>
    </location>
</feature>
<feature type="chain" id="PRO_5035986499" evidence="2">
    <location>
        <begin position="29"/>
        <end position="103"/>
    </location>
</feature>
<dbReference type="EMBL" id="JROI01000016">
    <property type="protein sequence ID" value="KGI76706.1"/>
    <property type="molecule type" value="Genomic_DNA"/>
</dbReference>
<proteinExistence type="predicted"/>
<evidence type="ECO:0000313" key="6">
    <source>
        <dbReference type="Proteomes" id="UP000560000"/>
    </source>
</evidence>
<evidence type="ECO:0000256" key="2">
    <source>
        <dbReference type="SAM" id="SignalP"/>
    </source>
</evidence>
<evidence type="ECO:0000313" key="4">
    <source>
        <dbReference type="EMBL" id="MBB6185071.1"/>
    </source>
</evidence>
<evidence type="ECO:0000313" key="5">
    <source>
        <dbReference type="Proteomes" id="UP000029708"/>
    </source>
</evidence>
<dbReference type="AlphaFoldDB" id="A0A099CSP8"/>
<dbReference type="RefSeq" id="WP_043104187.1">
    <property type="nucleotide sequence ID" value="NZ_JACHET010000001.1"/>
</dbReference>
<dbReference type="Proteomes" id="UP000029708">
    <property type="component" value="Unassembled WGS sequence"/>
</dbReference>
<evidence type="ECO:0000313" key="3">
    <source>
        <dbReference type="EMBL" id="KGI76706.1"/>
    </source>
</evidence>
<dbReference type="InterPro" id="IPR018740">
    <property type="entry name" value="DUF2282_membr"/>
</dbReference>
<dbReference type="EMBL" id="JACHET010000001">
    <property type="protein sequence ID" value="MBB6185071.1"/>
    <property type="molecule type" value="Genomic_DNA"/>
</dbReference>
<reference evidence="4 6" key="2">
    <citation type="submission" date="2020-08" db="EMBL/GenBank/DDBJ databases">
        <title>Genomic Encyclopedia of Type Strains, Phase IV (KMG-IV): sequencing the most valuable type-strain genomes for metagenomic binning, comparative biology and taxonomic classification.</title>
        <authorList>
            <person name="Goeker M."/>
        </authorList>
    </citation>
    <scope>NUCLEOTIDE SEQUENCE [LARGE SCALE GENOMIC DNA]</scope>
    <source>
        <strain evidence="4 6">DSM 107085</strain>
    </source>
</reference>
<organism evidence="3 5">
    <name type="scientific">Oleiagrimonas soli</name>
    <dbReference type="NCBI Taxonomy" id="1543381"/>
    <lineage>
        <taxon>Bacteria</taxon>
        <taxon>Pseudomonadati</taxon>
        <taxon>Pseudomonadota</taxon>
        <taxon>Gammaproteobacteria</taxon>
        <taxon>Lysobacterales</taxon>
        <taxon>Rhodanobacteraceae</taxon>
        <taxon>Oleiagrimonas</taxon>
    </lineage>
</organism>
<accession>A0A099CSP8</accession>
<sequence length="103" mass="10379">MQANTILKSTLMTLLAAGAIGTAASAHAGDKMGHDKLVKCYGVNAANKNDCQSPGHSCAGQDSKARDPNAFVAVPAGLCEKLDGGSTSPGGAMMSHDGMMKKS</sequence>
<dbReference type="STRING" id="1543381.LF63_0114165"/>
<dbReference type="Pfam" id="PF10048">
    <property type="entry name" value="DUF2282"/>
    <property type="match status" value="1"/>
</dbReference>
<protein>
    <submittedName>
        <fullName evidence="4">Putative membrane protein</fullName>
    </submittedName>
    <submittedName>
        <fullName evidence="3">Signal peptide protein</fullName>
    </submittedName>
</protein>
<gene>
    <name evidence="4" type="ORF">HNQ86_002416</name>
    <name evidence="3" type="ORF">LF63_0114165</name>
</gene>
<feature type="region of interest" description="Disordered" evidence="1">
    <location>
        <begin position="83"/>
        <end position="103"/>
    </location>
</feature>
<name>A0A099CSP8_9GAMM</name>
<evidence type="ECO:0000256" key="1">
    <source>
        <dbReference type="SAM" id="MobiDB-lite"/>
    </source>
</evidence>
<keyword evidence="2" id="KW-0732">Signal</keyword>
<keyword evidence="5" id="KW-1185">Reference proteome</keyword>